<evidence type="ECO:0000313" key="1">
    <source>
        <dbReference type="EMBL" id="CAB4211933.1"/>
    </source>
</evidence>
<dbReference type="Gene3D" id="3.40.50.300">
    <property type="entry name" value="P-loop containing nucleotide triphosphate hydrolases"/>
    <property type="match status" value="1"/>
</dbReference>
<proteinExistence type="predicted"/>
<gene>
    <name evidence="1" type="ORF">UFOVP1419_55</name>
</gene>
<sequence>MEEIRPQEGPQETFLATPADIAIYGGAAGGGKSWALLMEPLRHVTRLADFTAMFFRRNAVQVKNPGGLWDESVKLYPLAGAVPVSNVMQWNFPGGGVVKFGHLENETSVFNWQGSQLPLICFDELTHFSITQFFYMLSRNRSTCGVRPYIRATTNPDVDSWVAEFISWWIDQTSGFPIQERAGKLRWFIRLNNKLIWADTEEELKKLYGTAASPVFPKSVTFIPASIYDNKKLMEADPGYLANLQAQDDVQRSRLLDGNWKTRKAVNGIFRKEWLKFTDVRPATLNVYIMGDPASSKKKTSDNTAIAVIGVDGARNKYLLDGFCHKMNLAERWEALRGMRRKWLNRPGVQLVWVGYEKYGMQSDIEHFEEKMRDDNDSFEIKELNWSQNSGQSKEDRVQRLVPDFKVGKFFLIAAADGETKNQRMVREAGEMYRVLVPVKQKDHEGNLYALNQRFLNEYLNFPTQGVPDDLIDAVSRLYDMEYSEPIMIDEGMLVPEAA</sequence>
<dbReference type="EMBL" id="LR797377">
    <property type="protein sequence ID" value="CAB4211933.1"/>
    <property type="molecule type" value="Genomic_DNA"/>
</dbReference>
<dbReference type="Pfam" id="PF03237">
    <property type="entry name" value="Terminase_6N"/>
    <property type="match status" value="1"/>
</dbReference>
<name>A0A6J5SDW6_9CAUD</name>
<protein>
    <submittedName>
        <fullName evidence="1">Terminase-like family</fullName>
    </submittedName>
</protein>
<accession>A0A6J5SDW6</accession>
<organism evidence="1">
    <name type="scientific">uncultured Caudovirales phage</name>
    <dbReference type="NCBI Taxonomy" id="2100421"/>
    <lineage>
        <taxon>Viruses</taxon>
        <taxon>Duplodnaviria</taxon>
        <taxon>Heunggongvirae</taxon>
        <taxon>Uroviricota</taxon>
        <taxon>Caudoviricetes</taxon>
        <taxon>Peduoviridae</taxon>
        <taxon>Maltschvirus</taxon>
        <taxon>Maltschvirus maltsch</taxon>
    </lineage>
</organism>
<reference evidence="1" key="1">
    <citation type="submission" date="2020-05" db="EMBL/GenBank/DDBJ databases">
        <authorList>
            <person name="Chiriac C."/>
            <person name="Salcher M."/>
            <person name="Ghai R."/>
            <person name="Kavagutti S V."/>
        </authorList>
    </citation>
    <scope>NUCLEOTIDE SEQUENCE</scope>
</reference>
<dbReference type="InterPro" id="IPR027417">
    <property type="entry name" value="P-loop_NTPase"/>
</dbReference>